<evidence type="ECO:0000313" key="2">
    <source>
        <dbReference type="EMBL" id="TNM65320.1"/>
    </source>
</evidence>
<reference evidence="2 3" key="1">
    <citation type="submission" date="2019-06" db="EMBL/GenBank/DDBJ databases">
        <title>The draft genome of Rhizobium smilacinae PTYR-5.</title>
        <authorList>
            <person name="Liu L."/>
            <person name="Li L."/>
            <person name="Zhang X."/>
        </authorList>
    </citation>
    <scope>NUCLEOTIDE SEQUENCE [LARGE SCALE GENOMIC DNA]</scope>
    <source>
        <strain evidence="2 3">PTYR-5</strain>
    </source>
</reference>
<dbReference type="PANTHER" id="PTHR45947">
    <property type="entry name" value="SULFOQUINOVOSYL TRANSFERASE SQD2"/>
    <property type="match status" value="1"/>
</dbReference>
<organism evidence="2 3">
    <name type="scientific">Aliirhizobium smilacinae</name>
    <dbReference type="NCBI Taxonomy" id="1395944"/>
    <lineage>
        <taxon>Bacteria</taxon>
        <taxon>Pseudomonadati</taxon>
        <taxon>Pseudomonadota</taxon>
        <taxon>Alphaproteobacteria</taxon>
        <taxon>Hyphomicrobiales</taxon>
        <taxon>Rhizobiaceae</taxon>
        <taxon>Aliirhizobium</taxon>
    </lineage>
</organism>
<dbReference type="OrthoDB" id="9801573at2"/>
<dbReference type="Pfam" id="PF00534">
    <property type="entry name" value="Glycos_transf_1"/>
    <property type="match status" value="1"/>
</dbReference>
<keyword evidence="3" id="KW-1185">Reference proteome</keyword>
<dbReference type="Gene3D" id="3.40.50.2000">
    <property type="entry name" value="Glycogen Phosphorylase B"/>
    <property type="match status" value="2"/>
</dbReference>
<protein>
    <submittedName>
        <fullName evidence="2">Glycosyltransferase family 4 protein</fullName>
    </submittedName>
</protein>
<evidence type="ECO:0000313" key="3">
    <source>
        <dbReference type="Proteomes" id="UP000311605"/>
    </source>
</evidence>
<sequence length="382" mass="43246">MQVTQISSGRFHHFHLARQLQERGMLKELWTGYPRFKLRDESGIPEEKIKTFPWLQVPYMGWSKLPLIGRSNSLRQRVGWWGREALDWRVQQAINDPTILIALSGQGYKSGRRAKSVGGRYICDRGSTHIRYQDRLLREEHRRWKVEWSGVDPLVIAKEEKEYELADLISIPSTFCETSFVEMGVDPAKLRRIPYGGRLDRFHPVSTPDPQAFTVLFVGQVSLRKGIPYLLDAFSRFQHPRKKLKIVGSIVEGMEPVLASLPTDGVEFVGPLANTELVEAYSSANVLVLPSIEEGLSMVMAEALACGCPVIASRNTGAEDLFEDGKEGFIVPNRDPDAIVQALEKVADLGSLMRPLARQRVQAIGGWDRYGKHWAEVLRPWL</sequence>
<name>A0A5C4XRZ3_9HYPH</name>
<dbReference type="AlphaFoldDB" id="A0A5C4XRZ3"/>
<dbReference type="CDD" id="cd03801">
    <property type="entry name" value="GT4_PimA-like"/>
    <property type="match status" value="1"/>
</dbReference>
<dbReference type="GO" id="GO:0016757">
    <property type="term" value="F:glycosyltransferase activity"/>
    <property type="evidence" value="ECO:0007669"/>
    <property type="project" value="InterPro"/>
</dbReference>
<evidence type="ECO:0000259" key="1">
    <source>
        <dbReference type="Pfam" id="PF00534"/>
    </source>
</evidence>
<dbReference type="InterPro" id="IPR050194">
    <property type="entry name" value="Glycosyltransferase_grp1"/>
</dbReference>
<feature type="domain" description="Glycosyl transferase family 1" evidence="1">
    <location>
        <begin position="205"/>
        <end position="350"/>
    </location>
</feature>
<dbReference type="SUPFAM" id="SSF53756">
    <property type="entry name" value="UDP-Glycosyltransferase/glycogen phosphorylase"/>
    <property type="match status" value="1"/>
</dbReference>
<dbReference type="InterPro" id="IPR001296">
    <property type="entry name" value="Glyco_trans_1"/>
</dbReference>
<keyword evidence="2" id="KW-0808">Transferase</keyword>
<dbReference type="Proteomes" id="UP000311605">
    <property type="component" value="Unassembled WGS sequence"/>
</dbReference>
<proteinExistence type="predicted"/>
<dbReference type="EMBL" id="VDMN01000001">
    <property type="protein sequence ID" value="TNM65320.1"/>
    <property type="molecule type" value="Genomic_DNA"/>
</dbReference>
<accession>A0A5C4XRZ3</accession>
<gene>
    <name evidence="2" type="ORF">FHP24_03320</name>
</gene>
<dbReference type="RefSeq" id="WP_139672815.1">
    <property type="nucleotide sequence ID" value="NZ_VDMN01000001.1"/>
</dbReference>
<comment type="caution">
    <text evidence="2">The sequence shown here is derived from an EMBL/GenBank/DDBJ whole genome shotgun (WGS) entry which is preliminary data.</text>
</comment>
<dbReference type="PANTHER" id="PTHR45947:SF3">
    <property type="entry name" value="SULFOQUINOVOSYL TRANSFERASE SQD2"/>
    <property type="match status" value="1"/>
</dbReference>